<dbReference type="Proteomes" id="UP000179935">
    <property type="component" value="Unassembled WGS sequence"/>
</dbReference>
<feature type="transmembrane region" description="Helical" evidence="1">
    <location>
        <begin position="152"/>
        <end position="171"/>
    </location>
</feature>
<gene>
    <name evidence="2" type="ORF">BIV24_09280</name>
</gene>
<proteinExistence type="predicted"/>
<dbReference type="EMBL" id="MLYP01000023">
    <property type="protein sequence ID" value="OIJ95457.1"/>
    <property type="molecule type" value="Genomic_DNA"/>
</dbReference>
<evidence type="ECO:0000256" key="1">
    <source>
        <dbReference type="SAM" id="Phobius"/>
    </source>
</evidence>
<name>A0A1S2PNS0_9ACTN</name>
<evidence type="ECO:0000313" key="2">
    <source>
        <dbReference type="EMBL" id="OIJ95457.1"/>
    </source>
</evidence>
<comment type="caution">
    <text evidence="2">The sequence shown here is derived from an EMBL/GenBank/DDBJ whole genome shotgun (WGS) entry which is preliminary data.</text>
</comment>
<reference evidence="2 3" key="1">
    <citation type="submission" date="2016-10" db="EMBL/GenBank/DDBJ databases">
        <title>Genome sequence of Streptomyces sp. MUSC 93.</title>
        <authorList>
            <person name="Lee L.-H."/>
            <person name="Ser H.-L."/>
            <person name="Law J.W.-F."/>
        </authorList>
    </citation>
    <scope>NUCLEOTIDE SEQUENCE [LARGE SCALE GENOMIC DNA]</scope>
    <source>
        <strain evidence="2 3">MUSC 93</strain>
    </source>
</reference>
<dbReference type="RefSeq" id="WP_071365725.1">
    <property type="nucleotide sequence ID" value="NZ_MLYP01000023.1"/>
</dbReference>
<keyword evidence="1" id="KW-1133">Transmembrane helix</keyword>
<keyword evidence="3" id="KW-1185">Reference proteome</keyword>
<dbReference type="AlphaFoldDB" id="A0A1S2PNS0"/>
<evidence type="ECO:0000313" key="3">
    <source>
        <dbReference type="Proteomes" id="UP000179935"/>
    </source>
</evidence>
<feature type="transmembrane region" description="Helical" evidence="1">
    <location>
        <begin position="99"/>
        <end position="116"/>
    </location>
</feature>
<sequence length="181" mass="20195">MGSTEQKIEEQFAQLQQKVGARHAEVLKHDVDDDQFAVEYARLVNSTSKLVEFEKTIPERLAEPERRRSERIVTWSWRGQAAVGAVLIALVFVLDRSTWWLVLLGPHFLGTVAGCFQKADAEQHRDRRFGAIGLHVVALLMALISLSVISRWFIIAAAVGWMLVAGSSMDNTGADPKGARR</sequence>
<dbReference type="OrthoDB" id="4321129at2"/>
<keyword evidence="1" id="KW-0472">Membrane</keyword>
<feature type="transmembrane region" description="Helical" evidence="1">
    <location>
        <begin position="75"/>
        <end position="93"/>
    </location>
</feature>
<organism evidence="2 3">
    <name type="scientific">Streptomyces colonosanans</name>
    <dbReference type="NCBI Taxonomy" id="1428652"/>
    <lineage>
        <taxon>Bacteria</taxon>
        <taxon>Bacillati</taxon>
        <taxon>Actinomycetota</taxon>
        <taxon>Actinomycetes</taxon>
        <taxon>Kitasatosporales</taxon>
        <taxon>Streptomycetaceae</taxon>
        <taxon>Streptomyces</taxon>
    </lineage>
</organism>
<accession>A0A1S2PNS0</accession>
<feature type="transmembrane region" description="Helical" evidence="1">
    <location>
        <begin position="128"/>
        <end position="146"/>
    </location>
</feature>
<protein>
    <submittedName>
        <fullName evidence="2">Uncharacterized protein</fullName>
    </submittedName>
</protein>
<keyword evidence="1" id="KW-0812">Transmembrane</keyword>